<dbReference type="Proteomes" id="UP000789508">
    <property type="component" value="Unassembled WGS sequence"/>
</dbReference>
<dbReference type="EMBL" id="CAJVPS010047889">
    <property type="protein sequence ID" value="CAG8763727.1"/>
    <property type="molecule type" value="Genomic_DNA"/>
</dbReference>
<protein>
    <submittedName>
        <fullName evidence="1">12526_t:CDS:1</fullName>
    </submittedName>
</protein>
<evidence type="ECO:0000313" key="1">
    <source>
        <dbReference type="EMBL" id="CAG8763727.1"/>
    </source>
</evidence>
<dbReference type="SUPFAM" id="SSF56112">
    <property type="entry name" value="Protein kinase-like (PK-like)"/>
    <property type="match status" value="1"/>
</dbReference>
<organism evidence="1 2">
    <name type="scientific">Ambispora leptoticha</name>
    <dbReference type="NCBI Taxonomy" id="144679"/>
    <lineage>
        <taxon>Eukaryota</taxon>
        <taxon>Fungi</taxon>
        <taxon>Fungi incertae sedis</taxon>
        <taxon>Mucoromycota</taxon>
        <taxon>Glomeromycotina</taxon>
        <taxon>Glomeromycetes</taxon>
        <taxon>Archaeosporales</taxon>
        <taxon>Ambisporaceae</taxon>
        <taxon>Ambispora</taxon>
    </lineage>
</organism>
<proteinExistence type="predicted"/>
<feature type="non-terminal residue" evidence="1">
    <location>
        <position position="41"/>
    </location>
</feature>
<sequence>MVAHHDNIVRFFEITQDPNTEKYYMVLQFAKNGDLQYISAR</sequence>
<name>A0A9N9NRG9_9GLOM</name>
<evidence type="ECO:0000313" key="2">
    <source>
        <dbReference type="Proteomes" id="UP000789508"/>
    </source>
</evidence>
<keyword evidence="2" id="KW-1185">Reference proteome</keyword>
<comment type="caution">
    <text evidence="1">The sequence shown here is derived from an EMBL/GenBank/DDBJ whole genome shotgun (WGS) entry which is preliminary data.</text>
</comment>
<gene>
    <name evidence="1" type="ORF">ALEPTO_LOCUS13771</name>
</gene>
<dbReference type="AlphaFoldDB" id="A0A9N9NRG9"/>
<accession>A0A9N9NRG9</accession>
<dbReference type="OrthoDB" id="346907at2759"/>
<dbReference type="InterPro" id="IPR011009">
    <property type="entry name" value="Kinase-like_dom_sf"/>
</dbReference>
<dbReference type="Gene3D" id="3.30.200.20">
    <property type="entry name" value="Phosphorylase Kinase, domain 1"/>
    <property type="match status" value="1"/>
</dbReference>
<reference evidence="1" key="1">
    <citation type="submission" date="2021-06" db="EMBL/GenBank/DDBJ databases">
        <authorList>
            <person name="Kallberg Y."/>
            <person name="Tangrot J."/>
            <person name="Rosling A."/>
        </authorList>
    </citation>
    <scope>NUCLEOTIDE SEQUENCE</scope>
    <source>
        <strain evidence="1">FL130A</strain>
    </source>
</reference>